<dbReference type="PANTHER" id="PTHR12149:SF8">
    <property type="entry name" value="PROTEIN-RIBULOSAMINE 3-KINASE"/>
    <property type="match status" value="1"/>
</dbReference>
<dbReference type="InterPro" id="IPR011009">
    <property type="entry name" value="Kinase-like_dom_sf"/>
</dbReference>
<name>A0AAV2VN32_9VIBR</name>
<evidence type="ECO:0000256" key="2">
    <source>
        <dbReference type="PIRNR" id="PIRNR006221"/>
    </source>
</evidence>
<dbReference type="Proteomes" id="UP000018211">
    <property type="component" value="Unassembled WGS sequence"/>
</dbReference>
<dbReference type="SUPFAM" id="SSF56112">
    <property type="entry name" value="Protein kinase-like (PK-like)"/>
    <property type="match status" value="1"/>
</dbReference>
<gene>
    <name evidence="3" type="ORF">VIBNISOn1_1600004</name>
</gene>
<sequence length="290" mass="33347">MWQSISQQLSEVLVFEYKIKEKVRISGGDISQSYMISDGEQRYFVKTNDRSFLPRFELEAEGLQSLTQTDSLFLPEVVHVGHCKDHAFLILNYIPCKPLESAKASYRFGLQLAKHHNWGDQKEFGFDSDNYIGATLQPNSWHKNWARFFSEQRIGWQLQLMKEKGVEFGNSDLIVSAVYDRLSHHHPRPSLLHGDLWSGNVANTPVGPMVYDPAPYWGDAECDIAMTELFGGFMTDFYQGYESLRPLSESYSSRRDVYNLYHILNHCNLFGGHYLDDAQTIVDSLLLEIS</sequence>
<dbReference type="Gene3D" id="3.30.200.20">
    <property type="entry name" value="Phosphorylase Kinase, domain 1"/>
    <property type="match status" value="1"/>
</dbReference>
<keyword evidence="2" id="KW-0418">Kinase</keyword>
<dbReference type="Pfam" id="PF03881">
    <property type="entry name" value="Fructosamin_kin"/>
    <property type="match status" value="1"/>
</dbReference>
<organism evidence="3 4">
    <name type="scientific">Vibrio nigripulchritudo SOn1</name>
    <dbReference type="NCBI Taxonomy" id="1238450"/>
    <lineage>
        <taxon>Bacteria</taxon>
        <taxon>Pseudomonadati</taxon>
        <taxon>Pseudomonadota</taxon>
        <taxon>Gammaproteobacteria</taxon>
        <taxon>Vibrionales</taxon>
        <taxon>Vibrionaceae</taxon>
        <taxon>Vibrio</taxon>
    </lineage>
</organism>
<dbReference type="RefSeq" id="WP_022611187.1">
    <property type="nucleotide sequence ID" value="NZ_LK391965.1"/>
</dbReference>
<dbReference type="PIRSF" id="PIRSF006221">
    <property type="entry name" value="Ketosamine-3-kinase"/>
    <property type="match status" value="1"/>
</dbReference>
<accession>A0AAV2VN32</accession>
<comment type="caution">
    <text evidence="3">The sequence shown here is derived from an EMBL/GenBank/DDBJ whole genome shotgun (WGS) entry which is preliminary data.</text>
</comment>
<dbReference type="AlphaFoldDB" id="A0AAV2VN32"/>
<dbReference type="PANTHER" id="PTHR12149">
    <property type="entry name" value="FRUCTOSAMINE 3 KINASE-RELATED PROTEIN"/>
    <property type="match status" value="1"/>
</dbReference>
<evidence type="ECO:0000313" key="4">
    <source>
        <dbReference type="Proteomes" id="UP000018211"/>
    </source>
</evidence>
<keyword evidence="2" id="KW-0808">Transferase</keyword>
<evidence type="ECO:0000313" key="3">
    <source>
        <dbReference type="EMBL" id="CCO45859.1"/>
    </source>
</evidence>
<dbReference type="GO" id="GO:0016301">
    <property type="term" value="F:kinase activity"/>
    <property type="evidence" value="ECO:0007669"/>
    <property type="project" value="UniProtKB-UniRule"/>
</dbReference>
<dbReference type="EMBL" id="CAOF01000069">
    <property type="protein sequence ID" value="CCO45859.1"/>
    <property type="molecule type" value="Genomic_DNA"/>
</dbReference>
<reference evidence="3 4" key="1">
    <citation type="journal article" date="2013" name="ISME J.">
        <title>Comparative genomics of pathogenic lineages of Vibrio nigripulchritudo identifies virulence-associated traits.</title>
        <authorList>
            <person name="Goudenege D."/>
            <person name="Labreuche Y."/>
            <person name="Krin E."/>
            <person name="Ansquer D."/>
            <person name="Mangenot S."/>
            <person name="Calteau A."/>
            <person name="Medigue C."/>
            <person name="Mazel D."/>
            <person name="Polz M.F."/>
            <person name="Le Roux F."/>
        </authorList>
    </citation>
    <scope>NUCLEOTIDE SEQUENCE [LARGE SCALE GENOMIC DNA]</scope>
    <source>
        <strain evidence="3 4">SOn1</strain>
    </source>
</reference>
<dbReference type="InterPro" id="IPR016477">
    <property type="entry name" value="Fructo-/Ketosamine-3-kinase"/>
</dbReference>
<evidence type="ECO:0000256" key="1">
    <source>
        <dbReference type="ARBA" id="ARBA00009460"/>
    </source>
</evidence>
<dbReference type="Gene3D" id="3.90.1200.10">
    <property type="match status" value="1"/>
</dbReference>
<comment type="similarity">
    <text evidence="1 2">Belongs to the fructosamine kinase family.</text>
</comment>
<proteinExistence type="inferred from homology"/>
<protein>
    <submittedName>
        <fullName evidence="3">Fructosamine-3-kinase</fullName>
    </submittedName>
</protein>